<dbReference type="InterPro" id="IPR006665">
    <property type="entry name" value="OmpA-like"/>
</dbReference>
<dbReference type="PANTHER" id="PTHR30329:SF21">
    <property type="entry name" value="LIPOPROTEIN YIAD-RELATED"/>
    <property type="match status" value="1"/>
</dbReference>
<organism evidence="8 10">
    <name type="scientific">Colwellia hornerae</name>
    <dbReference type="NCBI Taxonomy" id="89402"/>
    <lineage>
        <taxon>Bacteria</taxon>
        <taxon>Pseudomonadati</taxon>
        <taxon>Pseudomonadota</taxon>
        <taxon>Gammaproteobacteria</taxon>
        <taxon>Alteromonadales</taxon>
        <taxon>Colwelliaceae</taxon>
        <taxon>Colwellia</taxon>
    </lineage>
</organism>
<keyword evidence="2 4" id="KW-0472">Membrane</keyword>
<dbReference type="SUPFAM" id="SSF103088">
    <property type="entry name" value="OmpA-like"/>
    <property type="match status" value="1"/>
</dbReference>
<dbReference type="RefSeq" id="WP_146797171.1">
    <property type="nucleotide sequence ID" value="NZ_VOLP01000003.1"/>
</dbReference>
<dbReference type="PANTHER" id="PTHR30329">
    <property type="entry name" value="STATOR ELEMENT OF FLAGELLAR MOTOR COMPLEX"/>
    <property type="match status" value="1"/>
</dbReference>
<name>A0A5C6QRI5_9GAMM</name>
<dbReference type="AlphaFoldDB" id="A0A5C6QRI5"/>
<evidence type="ECO:0000313" key="9">
    <source>
        <dbReference type="Proteomes" id="UP000321525"/>
    </source>
</evidence>
<feature type="domain" description="OmpA-like" evidence="6">
    <location>
        <begin position="103"/>
        <end position="220"/>
    </location>
</feature>
<evidence type="ECO:0000313" key="7">
    <source>
        <dbReference type="EMBL" id="TWX62633.1"/>
    </source>
</evidence>
<accession>A0A5C6QRI5</accession>
<evidence type="ECO:0000256" key="4">
    <source>
        <dbReference type="PROSITE-ProRule" id="PRU00473"/>
    </source>
</evidence>
<evidence type="ECO:0000256" key="3">
    <source>
        <dbReference type="ARBA" id="ARBA00023237"/>
    </source>
</evidence>
<dbReference type="InterPro" id="IPR050330">
    <property type="entry name" value="Bact_OuterMem_StrucFunc"/>
</dbReference>
<evidence type="ECO:0000313" key="8">
    <source>
        <dbReference type="EMBL" id="TWX71544.1"/>
    </source>
</evidence>
<reference evidence="8 10" key="1">
    <citation type="submission" date="2019-07" db="EMBL/GenBank/DDBJ databases">
        <title>Genomes of sea-ice associated Colwellia species.</title>
        <authorList>
            <person name="Bowman J.P."/>
        </authorList>
    </citation>
    <scope>NUCLEOTIDE SEQUENCE [LARGE SCALE GENOMIC DNA]</scope>
    <source>
        <strain evidence="7 9">ACAM 607</strain>
        <strain evidence="8 10">IC036</strain>
    </source>
</reference>
<dbReference type="Proteomes" id="UP000321917">
    <property type="component" value="Unassembled WGS sequence"/>
</dbReference>
<dbReference type="EMBL" id="VOLR01000002">
    <property type="protein sequence ID" value="TWX62633.1"/>
    <property type="molecule type" value="Genomic_DNA"/>
</dbReference>
<feature type="transmembrane region" description="Helical" evidence="5">
    <location>
        <begin position="63"/>
        <end position="81"/>
    </location>
</feature>
<comment type="caution">
    <text evidence="8">The sequence shown here is derived from an EMBL/GenBank/DDBJ whole genome shotgun (WGS) entry which is preliminary data.</text>
</comment>
<dbReference type="EMBL" id="VOLQ01000002">
    <property type="protein sequence ID" value="TWX71544.1"/>
    <property type="molecule type" value="Genomic_DNA"/>
</dbReference>
<dbReference type="CDD" id="cd07185">
    <property type="entry name" value="OmpA_C-like"/>
    <property type="match status" value="1"/>
</dbReference>
<gene>
    <name evidence="7" type="ORF">ESZ26_02040</name>
    <name evidence="8" type="ORF">ESZ27_01650</name>
</gene>
<protein>
    <submittedName>
        <fullName evidence="8">OmpA family protein</fullName>
    </submittedName>
</protein>
<evidence type="ECO:0000313" key="10">
    <source>
        <dbReference type="Proteomes" id="UP000321917"/>
    </source>
</evidence>
<keyword evidence="5" id="KW-1133">Transmembrane helix</keyword>
<keyword evidence="3" id="KW-0998">Cell outer membrane</keyword>
<evidence type="ECO:0000256" key="5">
    <source>
        <dbReference type="SAM" id="Phobius"/>
    </source>
</evidence>
<keyword evidence="9" id="KW-1185">Reference proteome</keyword>
<proteinExistence type="predicted"/>
<dbReference type="Proteomes" id="UP000321525">
    <property type="component" value="Unassembled WGS sequence"/>
</dbReference>
<evidence type="ECO:0000256" key="2">
    <source>
        <dbReference type="ARBA" id="ARBA00023136"/>
    </source>
</evidence>
<sequence length="222" mass="23556">MKKIITTASAILLLQACTTFDPYTGDSKTSKTAIGATAGASLAAVIAFIDNKDKDSRTRNKRILAAASGGAAIGGGIGYYMDTQEAKLRKQLRDSGVSIARDGDKINLIMPGNITFASNSSNINSNFTSVLDSVSLVLEEYNQTIIVVSGHTDSSGSAQHNQKLSEDRAGSVANYLRGQKILSDRIETVGFGETQPAVTNKTAAGRELNRRVEITLLPIEQS</sequence>
<dbReference type="InterPro" id="IPR036737">
    <property type="entry name" value="OmpA-like_sf"/>
</dbReference>
<dbReference type="Pfam" id="PF00691">
    <property type="entry name" value="OmpA"/>
    <property type="match status" value="1"/>
</dbReference>
<dbReference type="OrthoDB" id="9782229at2"/>
<feature type="transmembrane region" description="Helical" evidence="5">
    <location>
        <begin position="32"/>
        <end position="51"/>
    </location>
</feature>
<dbReference type="PROSITE" id="PS51257">
    <property type="entry name" value="PROKAR_LIPOPROTEIN"/>
    <property type="match status" value="1"/>
</dbReference>
<dbReference type="PRINTS" id="PR01021">
    <property type="entry name" value="OMPADOMAIN"/>
</dbReference>
<evidence type="ECO:0000256" key="1">
    <source>
        <dbReference type="ARBA" id="ARBA00004442"/>
    </source>
</evidence>
<dbReference type="GO" id="GO:0009279">
    <property type="term" value="C:cell outer membrane"/>
    <property type="evidence" value="ECO:0007669"/>
    <property type="project" value="UniProtKB-SubCell"/>
</dbReference>
<keyword evidence="5" id="KW-0812">Transmembrane</keyword>
<dbReference type="PROSITE" id="PS51123">
    <property type="entry name" value="OMPA_2"/>
    <property type="match status" value="1"/>
</dbReference>
<dbReference type="InterPro" id="IPR006664">
    <property type="entry name" value="OMP_bac"/>
</dbReference>
<evidence type="ECO:0000259" key="6">
    <source>
        <dbReference type="PROSITE" id="PS51123"/>
    </source>
</evidence>
<dbReference type="Gene3D" id="3.30.1330.60">
    <property type="entry name" value="OmpA-like domain"/>
    <property type="match status" value="1"/>
</dbReference>
<comment type="subcellular location">
    <subcellularLocation>
        <location evidence="1">Cell outer membrane</location>
    </subcellularLocation>
</comment>